<evidence type="ECO:0000313" key="1">
    <source>
        <dbReference type="EMBL" id="MDP5227399.1"/>
    </source>
</evidence>
<proteinExistence type="predicted"/>
<dbReference type="SUPFAM" id="SSF74650">
    <property type="entry name" value="Galactose mutarotase-like"/>
    <property type="match status" value="1"/>
</dbReference>
<keyword evidence="2" id="KW-1185">Reference proteome</keyword>
<sequence>MPAHADTPSTCASGAQYRLERGGAVVVVTELAAALRSFAVGGVPVTETFTDEQIPPGACGITLAPWANRVEGGRWMLDGAVQQLDITEVPRNNAIHGLLRNAPYACVEQGPAHVVLESPIFPQHGYPFLARHRVRYELEASGALTVTQTFANDGAAAAPVVLGAHPYVKLGDLSPEQLTLTVAADSWLEADERLIPRAVRAVDGVHDLRGGAPLAALDTDTAYTGLSRGEDGRARTVLRGDDGREVTLWQDEHCGYVHIFASKGSWGGPKALAVEPMTGPANAFNTGAGLTWVEPGQEFSMSWGIAASW</sequence>
<reference evidence="1 2" key="1">
    <citation type="submission" date="2023-08" db="EMBL/GenBank/DDBJ databases">
        <title>Arthrobacter horti sp. nov., isolated from forest soil.</title>
        <authorList>
            <person name="Park M."/>
        </authorList>
    </citation>
    <scope>NUCLEOTIDE SEQUENCE [LARGE SCALE GENOMIC DNA]</scope>
    <source>
        <strain evidence="1 2">YJM1</strain>
    </source>
</reference>
<dbReference type="InterPro" id="IPR011013">
    <property type="entry name" value="Gal_mutarotase_sf_dom"/>
</dbReference>
<dbReference type="RefSeq" id="WP_305996447.1">
    <property type="nucleotide sequence ID" value="NZ_JAVALS010000005.1"/>
</dbReference>
<gene>
    <name evidence="1" type="ORF">Q9R02_09570</name>
</gene>
<dbReference type="CDD" id="cd09022">
    <property type="entry name" value="Aldose_epim_Ec_YihR"/>
    <property type="match status" value="1"/>
</dbReference>
<dbReference type="Proteomes" id="UP001232725">
    <property type="component" value="Unassembled WGS sequence"/>
</dbReference>
<evidence type="ECO:0000313" key="2">
    <source>
        <dbReference type="Proteomes" id="UP001232725"/>
    </source>
</evidence>
<organism evidence="1 2">
    <name type="scientific">Arthrobacter horti</name>
    <dbReference type="NCBI Taxonomy" id="3068273"/>
    <lineage>
        <taxon>Bacteria</taxon>
        <taxon>Bacillati</taxon>
        <taxon>Actinomycetota</taxon>
        <taxon>Actinomycetes</taxon>
        <taxon>Micrococcales</taxon>
        <taxon>Micrococcaceae</taxon>
        <taxon>Arthrobacter</taxon>
    </lineage>
</organism>
<name>A0ABT9IP89_9MICC</name>
<dbReference type="Gene3D" id="2.70.98.10">
    <property type="match status" value="1"/>
</dbReference>
<dbReference type="InterPro" id="IPR008183">
    <property type="entry name" value="Aldose_1/G6P_1-epimerase"/>
</dbReference>
<dbReference type="InterPro" id="IPR037480">
    <property type="entry name" value="YihR-like"/>
</dbReference>
<dbReference type="EMBL" id="JAVALS010000005">
    <property type="protein sequence ID" value="MDP5227399.1"/>
    <property type="molecule type" value="Genomic_DNA"/>
</dbReference>
<protein>
    <submittedName>
        <fullName evidence="1">Aldose 1-epimerase family protein</fullName>
    </submittedName>
</protein>
<dbReference type="Pfam" id="PF01263">
    <property type="entry name" value="Aldose_epim"/>
    <property type="match status" value="1"/>
</dbReference>
<comment type="caution">
    <text evidence="1">The sequence shown here is derived from an EMBL/GenBank/DDBJ whole genome shotgun (WGS) entry which is preliminary data.</text>
</comment>
<dbReference type="InterPro" id="IPR014718">
    <property type="entry name" value="GH-type_carb-bd"/>
</dbReference>
<accession>A0ABT9IP89</accession>